<evidence type="ECO:0000259" key="11">
    <source>
        <dbReference type="PROSITE" id="PS50879"/>
    </source>
</evidence>
<evidence type="ECO:0000256" key="10">
    <source>
        <dbReference type="HAMAP-Rule" id="MF_00042"/>
    </source>
</evidence>
<dbReference type="EMBL" id="FOAG01000021">
    <property type="protein sequence ID" value="SEM33763.1"/>
    <property type="molecule type" value="Genomic_DNA"/>
</dbReference>
<dbReference type="SUPFAM" id="SSF53098">
    <property type="entry name" value="Ribonuclease H-like"/>
    <property type="match status" value="1"/>
</dbReference>
<dbReference type="RefSeq" id="WP_093039291.1">
    <property type="nucleotide sequence ID" value="NZ_FOAG01000021.1"/>
</dbReference>
<dbReference type="InterPro" id="IPR012337">
    <property type="entry name" value="RNaseH-like_sf"/>
</dbReference>
<evidence type="ECO:0000256" key="7">
    <source>
        <dbReference type="ARBA" id="ARBA00022759"/>
    </source>
</evidence>
<proteinExistence type="inferred from homology"/>
<organism evidence="12 13">
    <name type="scientific">Roseovarius azorensis</name>
    <dbReference type="NCBI Taxonomy" id="1287727"/>
    <lineage>
        <taxon>Bacteria</taxon>
        <taxon>Pseudomonadati</taxon>
        <taxon>Pseudomonadota</taxon>
        <taxon>Alphaproteobacteria</taxon>
        <taxon>Rhodobacterales</taxon>
        <taxon>Roseobacteraceae</taxon>
        <taxon>Roseovarius</taxon>
    </lineage>
</organism>
<dbReference type="InterPro" id="IPR036397">
    <property type="entry name" value="RNaseH_sf"/>
</dbReference>
<dbReference type="Proteomes" id="UP000199582">
    <property type="component" value="Unassembled WGS sequence"/>
</dbReference>
<feature type="binding site" evidence="10">
    <location>
        <position position="78"/>
    </location>
    <ligand>
        <name>Mg(2+)</name>
        <dbReference type="ChEBI" id="CHEBI:18420"/>
        <label>1</label>
    </ligand>
</feature>
<comment type="subunit">
    <text evidence="3 10">Monomer.</text>
</comment>
<name>A0A1H7XJC9_9RHOB</name>
<feature type="binding site" evidence="10">
    <location>
        <position position="11"/>
    </location>
    <ligand>
        <name>Mg(2+)</name>
        <dbReference type="ChEBI" id="CHEBI:18420"/>
        <label>2</label>
    </ligand>
</feature>
<evidence type="ECO:0000256" key="1">
    <source>
        <dbReference type="ARBA" id="ARBA00000077"/>
    </source>
</evidence>
<dbReference type="PANTHER" id="PTHR10642:SF26">
    <property type="entry name" value="RIBONUCLEASE H1"/>
    <property type="match status" value="1"/>
</dbReference>
<dbReference type="AlphaFoldDB" id="A0A1H7XJC9"/>
<dbReference type="Gene3D" id="3.30.420.10">
    <property type="entry name" value="Ribonuclease H-like superfamily/Ribonuclease H"/>
    <property type="match status" value="1"/>
</dbReference>
<keyword evidence="5 10" id="KW-0540">Nuclease</keyword>
<dbReference type="NCBIfam" id="NF001236">
    <property type="entry name" value="PRK00203.1"/>
    <property type="match status" value="1"/>
</dbReference>
<dbReference type="Pfam" id="PF00075">
    <property type="entry name" value="RNase_H"/>
    <property type="match status" value="1"/>
</dbReference>
<dbReference type="GO" id="GO:0000287">
    <property type="term" value="F:magnesium ion binding"/>
    <property type="evidence" value="ECO:0007669"/>
    <property type="project" value="UniProtKB-UniRule"/>
</dbReference>
<dbReference type="STRING" id="1287727.SAMN05443999_12111"/>
<feature type="binding site" evidence="10">
    <location>
        <position position="54"/>
    </location>
    <ligand>
        <name>Mg(2+)</name>
        <dbReference type="ChEBI" id="CHEBI:18420"/>
        <label>1</label>
    </ligand>
</feature>
<dbReference type="InterPro" id="IPR002156">
    <property type="entry name" value="RNaseH_domain"/>
</dbReference>
<feature type="binding site" evidence="10">
    <location>
        <position position="11"/>
    </location>
    <ligand>
        <name>Mg(2+)</name>
        <dbReference type="ChEBI" id="CHEBI:18420"/>
        <label>1</label>
    </ligand>
</feature>
<dbReference type="InterPro" id="IPR050092">
    <property type="entry name" value="RNase_H"/>
</dbReference>
<comment type="function">
    <text evidence="10">Endonuclease that specifically degrades the RNA of RNA-DNA hybrids.</text>
</comment>
<evidence type="ECO:0000256" key="2">
    <source>
        <dbReference type="ARBA" id="ARBA00005300"/>
    </source>
</evidence>
<keyword evidence="13" id="KW-1185">Reference proteome</keyword>
<keyword evidence="10" id="KW-0963">Cytoplasm</keyword>
<dbReference type="GO" id="GO:0004523">
    <property type="term" value="F:RNA-DNA hybrid ribonuclease activity"/>
    <property type="evidence" value="ECO:0007669"/>
    <property type="project" value="UniProtKB-UniRule"/>
</dbReference>
<evidence type="ECO:0000256" key="8">
    <source>
        <dbReference type="ARBA" id="ARBA00022801"/>
    </source>
</evidence>
<dbReference type="HAMAP" id="MF_00042">
    <property type="entry name" value="RNase_H"/>
    <property type="match status" value="1"/>
</dbReference>
<sequence>MSNTEITIHTDGSCLNNPGPGGWAAAVRRYTDDQEIKKALLSGRSPKTTNNRMEMTAALRGLGKIKRDEKAQITVFSDSQLLVRGMTEWLPNWQKNGWRNSSGKPVENRDLWEALVATCAGLNVRWTWVRGHDGDARNEEVDAIAFAAANGRA</sequence>
<evidence type="ECO:0000256" key="6">
    <source>
        <dbReference type="ARBA" id="ARBA00022723"/>
    </source>
</evidence>
<evidence type="ECO:0000313" key="13">
    <source>
        <dbReference type="Proteomes" id="UP000199582"/>
    </source>
</evidence>
<keyword evidence="8 10" id="KW-0378">Hydrolase</keyword>
<dbReference type="EC" id="3.1.26.4" evidence="4 10"/>
<keyword evidence="7 10" id="KW-0255">Endonuclease</keyword>
<dbReference type="PANTHER" id="PTHR10642">
    <property type="entry name" value="RIBONUCLEASE H1"/>
    <property type="match status" value="1"/>
</dbReference>
<evidence type="ECO:0000313" key="12">
    <source>
        <dbReference type="EMBL" id="SEM33763.1"/>
    </source>
</evidence>
<evidence type="ECO:0000256" key="5">
    <source>
        <dbReference type="ARBA" id="ARBA00022722"/>
    </source>
</evidence>
<dbReference type="OrthoDB" id="7845843at2"/>
<keyword evidence="6 10" id="KW-0479">Metal-binding</keyword>
<evidence type="ECO:0000256" key="4">
    <source>
        <dbReference type="ARBA" id="ARBA00012180"/>
    </source>
</evidence>
<evidence type="ECO:0000256" key="3">
    <source>
        <dbReference type="ARBA" id="ARBA00011245"/>
    </source>
</evidence>
<keyword evidence="9 10" id="KW-0460">Magnesium</keyword>
<feature type="domain" description="RNase H type-1" evidence="11">
    <location>
        <begin position="2"/>
        <end position="150"/>
    </location>
</feature>
<comment type="cofactor">
    <cofactor evidence="10">
        <name>Mg(2+)</name>
        <dbReference type="ChEBI" id="CHEBI:18420"/>
    </cofactor>
    <text evidence="10">Binds 1 Mg(2+) ion per subunit. May bind a second metal ion at a regulatory site, or after substrate binding.</text>
</comment>
<reference evidence="12 13" key="1">
    <citation type="submission" date="2016-10" db="EMBL/GenBank/DDBJ databases">
        <authorList>
            <person name="de Groot N.N."/>
        </authorList>
    </citation>
    <scope>NUCLEOTIDE SEQUENCE [LARGE SCALE GENOMIC DNA]</scope>
    <source>
        <strain evidence="12 13">DSM 100674</strain>
    </source>
</reference>
<comment type="catalytic activity">
    <reaction evidence="1 10">
        <text>Endonucleolytic cleavage to 5'-phosphomonoester.</text>
        <dbReference type="EC" id="3.1.26.4"/>
    </reaction>
</comment>
<dbReference type="PROSITE" id="PS50879">
    <property type="entry name" value="RNASE_H_1"/>
    <property type="match status" value="1"/>
</dbReference>
<protein>
    <recommendedName>
        <fullName evidence="4 10">Ribonuclease H</fullName>
        <shortName evidence="10">RNase H</shortName>
        <ecNumber evidence="4 10">3.1.26.4</ecNumber>
    </recommendedName>
</protein>
<dbReference type="CDD" id="cd09278">
    <property type="entry name" value="RNase_HI_prokaryote_like"/>
    <property type="match status" value="1"/>
</dbReference>
<dbReference type="InterPro" id="IPR022892">
    <property type="entry name" value="RNaseHI"/>
</dbReference>
<dbReference type="GO" id="GO:0005737">
    <property type="term" value="C:cytoplasm"/>
    <property type="evidence" value="ECO:0007669"/>
    <property type="project" value="UniProtKB-SubCell"/>
</dbReference>
<dbReference type="GO" id="GO:0043137">
    <property type="term" value="P:DNA replication, removal of RNA primer"/>
    <property type="evidence" value="ECO:0007669"/>
    <property type="project" value="TreeGrafter"/>
</dbReference>
<accession>A0A1H7XJC9</accession>
<gene>
    <name evidence="10" type="primary">rnhA</name>
    <name evidence="12" type="ORF">SAMN05443999_12111</name>
</gene>
<comment type="similarity">
    <text evidence="2 10">Belongs to the RNase H family.</text>
</comment>
<feature type="binding site" evidence="10">
    <location>
        <position position="142"/>
    </location>
    <ligand>
        <name>Mg(2+)</name>
        <dbReference type="ChEBI" id="CHEBI:18420"/>
        <label>2</label>
    </ligand>
</feature>
<evidence type="ECO:0000256" key="9">
    <source>
        <dbReference type="ARBA" id="ARBA00022842"/>
    </source>
</evidence>
<comment type="subcellular location">
    <subcellularLocation>
        <location evidence="10">Cytoplasm</location>
    </subcellularLocation>
</comment>
<dbReference type="GO" id="GO:0003676">
    <property type="term" value="F:nucleic acid binding"/>
    <property type="evidence" value="ECO:0007669"/>
    <property type="project" value="InterPro"/>
</dbReference>